<dbReference type="Proteomes" id="UP000308038">
    <property type="component" value="Unassembled WGS sequence"/>
</dbReference>
<dbReference type="InterPro" id="IPR003652">
    <property type="entry name" value="Ataxin_AXH_dom"/>
</dbReference>
<accession>A0ABY2QD57</accession>
<proteinExistence type="predicted"/>
<gene>
    <name evidence="2" type="ORF">E5988_16230</name>
</gene>
<organism evidence="2 3">
    <name type="scientific">Sphingomonas olei</name>
    <dbReference type="NCBI Taxonomy" id="1886787"/>
    <lineage>
        <taxon>Bacteria</taxon>
        <taxon>Pseudomonadati</taxon>
        <taxon>Pseudomonadota</taxon>
        <taxon>Alphaproteobacteria</taxon>
        <taxon>Sphingomonadales</taxon>
        <taxon>Sphingomonadaceae</taxon>
        <taxon>Sphingomonas</taxon>
    </lineage>
</organism>
<reference evidence="2 3" key="1">
    <citation type="submission" date="2019-04" db="EMBL/GenBank/DDBJ databases">
        <title>Microbes associate with the intestines of laboratory mice.</title>
        <authorList>
            <person name="Navarre W."/>
            <person name="Wong E."/>
            <person name="Huang K.C."/>
            <person name="Tropini C."/>
            <person name="Ng K."/>
            <person name="Yu B."/>
        </authorList>
    </citation>
    <scope>NUCLEOTIDE SEQUENCE [LARGE SCALE GENOMIC DNA]</scope>
    <source>
        <strain evidence="2 3">NM83_B4-11</strain>
    </source>
</reference>
<sequence>MDSIDNLLTDEIALLSAEQSSNALYLSRAKSRVARRIRAERARAMLEAADVAFASVPTWMLSAHPFVAEWIGWASCLPMIVAAAQATGDQPLSSGSVEVRRTVGARATSLCGGIYMGTLTGVVALSERPVCQYIDEPTPKIVIARSALPGTVIASMGEPSDGSNRGRRLSDIIDHPLVAAFDPPITSVANADGTIEIALEPGYTTLAPVPVAAMRVVPPDADPGRPWGLTPRELEAIRAWMPTAVRER</sequence>
<feature type="domain" description="AXH" evidence="1">
    <location>
        <begin position="1"/>
        <end position="109"/>
    </location>
</feature>
<keyword evidence="3" id="KW-1185">Reference proteome</keyword>
<comment type="caution">
    <text evidence="2">The sequence shown here is derived from an EMBL/GenBank/DDBJ whole genome shotgun (WGS) entry which is preliminary data.</text>
</comment>
<name>A0ABY2QD57_9SPHN</name>
<evidence type="ECO:0000313" key="2">
    <source>
        <dbReference type="EMBL" id="THG37095.1"/>
    </source>
</evidence>
<dbReference type="RefSeq" id="WP_136452377.1">
    <property type="nucleotide sequence ID" value="NZ_SSTI01000022.1"/>
</dbReference>
<dbReference type="EMBL" id="SSTI01000022">
    <property type="protein sequence ID" value="THG37095.1"/>
    <property type="molecule type" value="Genomic_DNA"/>
</dbReference>
<evidence type="ECO:0000259" key="1">
    <source>
        <dbReference type="PROSITE" id="PS51148"/>
    </source>
</evidence>
<dbReference type="PROSITE" id="PS51148">
    <property type="entry name" value="AXH"/>
    <property type="match status" value="1"/>
</dbReference>
<evidence type="ECO:0000313" key="3">
    <source>
        <dbReference type="Proteomes" id="UP000308038"/>
    </source>
</evidence>
<protein>
    <recommendedName>
        <fullName evidence="1">AXH domain-containing protein</fullName>
    </recommendedName>
</protein>